<feature type="domain" description="Gamma-glutamylcyclotransferase AIG2-like" evidence="6">
    <location>
        <begin position="25"/>
        <end position="108"/>
    </location>
</feature>
<evidence type="ECO:0000256" key="2">
    <source>
        <dbReference type="ARBA" id="ARBA00023239"/>
    </source>
</evidence>
<dbReference type="InterPro" id="IPR036568">
    <property type="entry name" value="GGCT-like_sf"/>
</dbReference>
<dbReference type="CDD" id="cd06661">
    <property type="entry name" value="GGCT_like"/>
    <property type="match status" value="1"/>
</dbReference>
<keyword evidence="8" id="KW-1185">Reference proteome</keyword>
<evidence type="ECO:0000256" key="1">
    <source>
        <dbReference type="ARBA" id="ARBA00012346"/>
    </source>
</evidence>
<evidence type="ECO:0000256" key="3">
    <source>
        <dbReference type="PIRSR" id="PIRSR617939-1"/>
    </source>
</evidence>
<feature type="binding site" evidence="4">
    <location>
        <begin position="25"/>
        <end position="30"/>
    </location>
    <ligand>
        <name>substrate</name>
    </ligand>
</feature>
<dbReference type="GO" id="GO:0003839">
    <property type="term" value="F:gamma-glutamylcyclotransferase activity"/>
    <property type="evidence" value="ECO:0007669"/>
    <property type="project" value="UniProtKB-EC"/>
</dbReference>
<comment type="caution">
    <text evidence="7">The sequence shown here is derived from an EMBL/GenBank/DDBJ whole genome shotgun (WGS) entry which is preliminary data.</text>
</comment>
<dbReference type="PANTHER" id="PTHR12935:SF0">
    <property type="entry name" value="GAMMA-GLUTAMYLCYCLOTRANSFERASE"/>
    <property type="match status" value="1"/>
</dbReference>
<dbReference type="Gene3D" id="3.10.490.10">
    <property type="entry name" value="Gamma-glutamyl cyclotransferase-like"/>
    <property type="match status" value="1"/>
</dbReference>
<keyword evidence="2" id="KW-0456">Lyase</keyword>
<name>A0AAN6M9V7_9PEZI</name>
<reference evidence="7" key="2">
    <citation type="submission" date="2023-05" db="EMBL/GenBank/DDBJ databases">
        <authorList>
            <consortium name="Lawrence Berkeley National Laboratory"/>
            <person name="Steindorff A."/>
            <person name="Hensen N."/>
            <person name="Bonometti L."/>
            <person name="Westerberg I."/>
            <person name="Brannstrom I.O."/>
            <person name="Guillou S."/>
            <person name="Cros-Aarteil S."/>
            <person name="Calhoun S."/>
            <person name="Haridas S."/>
            <person name="Kuo A."/>
            <person name="Mondo S."/>
            <person name="Pangilinan J."/>
            <person name="Riley R."/>
            <person name="Labutti K."/>
            <person name="Andreopoulos B."/>
            <person name="Lipzen A."/>
            <person name="Chen C."/>
            <person name="Yanf M."/>
            <person name="Daum C."/>
            <person name="Ng V."/>
            <person name="Clum A."/>
            <person name="Ohm R."/>
            <person name="Martin F."/>
            <person name="Silar P."/>
            <person name="Natvig D."/>
            <person name="Lalanne C."/>
            <person name="Gautier V."/>
            <person name="Ament-Velasquez S.L."/>
            <person name="Kruys A."/>
            <person name="Hutchinson M.I."/>
            <person name="Powell A.J."/>
            <person name="Barry K."/>
            <person name="Miller A.N."/>
            <person name="Grigoriev I.V."/>
            <person name="Debuchy R."/>
            <person name="Gladieux P."/>
            <person name="Thoren M.H."/>
            <person name="Johannesson H."/>
        </authorList>
    </citation>
    <scope>NUCLEOTIDE SEQUENCE</scope>
    <source>
        <strain evidence="7">CBS 103.79</strain>
    </source>
</reference>
<evidence type="ECO:0000256" key="5">
    <source>
        <dbReference type="SAM" id="MobiDB-lite"/>
    </source>
</evidence>
<dbReference type="EMBL" id="MU856295">
    <property type="protein sequence ID" value="KAK3897046.1"/>
    <property type="molecule type" value="Genomic_DNA"/>
</dbReference>
<accession>A0AAN6M9V7</accession>
<feature type="non-terminal residue" evidence="7">
    <location>
        <position position="226"/>
    </location>
</feature>
<dbReference type="SUPFAM" id="SSF110857">
    <property type="entry name" value="Gamma-glutamyl cyclotransferase-like"/>
    <property type="match status" value="1"/>
</dbReference>
<evidence type="ECO:0000259" key="6">
    <source>
        <dbReference type="Pfam" id="PF06094"/>
    </source>
</evidence>
<sequence length="226" mass="25183">MNFFSSSSAQADTARPLSQSRGLPYFAYGSNLHVAQMAQRCPDSVFLGKGTLPGYRWQINERGVANVVESPNHCVQGLVFFVNPRDERALDRSEGVARSLYLKRSLPIIFEPHPRYANYKSAVLARRLSSRVARPSTPDDPTRPRSLSSARARPRGPDDSEQIEALVYISDRFKTDGPIRDEYIQRMENAAADALELGVSPAFITDTIRPHLLPPPSPTYPPTSQQ</sequence>
<dbReference type="PANTHER" id="PTHR12935">
    <property type="entry name" value="GAMMA-GLUTAMYLCYCLOTRANSFERASE"/>
    <property type="match status" value="1"/>
</dbReference>
<proteinExistence type="predicted"/>
<organism evidence="7 8">
    <name type="scientific">Staphylotrichum tortipilum</name>
    <dbReference type="NCBI Taxonomy" id="2831512"/>
    <lineage>
        <taxon>Eukaryota</taxon>
        <taxon>Fungi</taxon>
        <taxon>Dikarya</taxon>
        <taxon>Ascomycota</taxon>
        <taxon>Pezizomycotina</taxon>
        <taxon>Sordariomycetes</taxon>
        <taxon>Sordariomycetidae</taxon>
        <taxon>Sordariales</taxon>
        <taxon>Chaetomiaceae</taxon>
        <taxon>Staphylotrichum</taxon>
    </lineage>
</organism>
<dbReference type="Pfam" id="PF06094">
    <property type="entry name" value="GGACT"/>
    <property type="match status" value="1"/>
</dbReference>
<dbReference type="InterPro" id="IPR017939">
    <property type="entry name" value="G-Glutamylcylcotransferase"/>
</dbReference>
<evidence type="ECO:0000313" key="7">
    <source>
        <dbReference type="EMBL" id="KAK3897046.1"/>
    </source>
</evidence>
<evidence type="ECO:0000313" key="8">
    <source>
        <dbReference type="Proteomes" id="UP001303889"/>
    </source>
</evidence>
<dbReference type="InterPro" id="IPR009288">
    <property type="entry name" value="AIG2-like_dom"/>
</dbReference>
<protein>
    <recommendedName>
        <fullName evidence="1">gamma-glutamylcyclotransferase</fullName>
        <ecNumber evidence="1">4.3.2.9</ecNumber>
    </recommendedName>
</protein>
<dbReference type="Proteomes" id="UP001303889">
    <property type="component" value="Unassembled WGS sequence"/>
</dbReference>
<dbReference type="EC" id="4.3.2.9" evidence="1"/>
<dbReference type="AlphaFoldDB" id="A0AAN6M9V7"/>
<feature type="active site" description="Proton acceptor" evidence="3">
    <location>
        <position position="94"/>
    </location>
</feature>
<evidence type="ECO:0000256" key="4">
    <source>
        <dbReference type="PIRSR" id="PIRSR617939-2"/>
    </source>
</evidence>
<dbReference type="InterPro" id="IPR013024">
    <property type="entry name" value="GGCT-like"/>
</dbReference>
<reference evidence="7" key="1">
    <citation type="journal article" date="2023" name="Mol. Phylogenet. Evol.">
        <title>Genome-scale phylogeny and comparative genomics of the fungal order Sordariales.</title>
        <authorList>
            <person name="Hensen N."/>
            <person name="Bonometti L."/>
            <person name="Westerberg I."/>
            <person name="Brannstrom I.O."/>
            <person name="Guillou S."/>
            <person name="Cros-Aarteil S."/>
            <person name="Calhoun S."/>
            <person name="Haridas S."/>
            <person name="Kuo A."/>
            <person name="Mondo S."/>
            <person name="Pangilinan J."/>
            <person name="Riley R."/>
            <person name="LaButti K."/>
            <person name="Andreopoulos B."/>
            <person name="Lipzen A."/>
            <person name="Chen C."/>
            <person name="Yan M."/>
            <person name="Daum C."/>
            <person name="Ng V."/>
            <person name="Clum A."/>
            <person name="Steindorff A."/>
            <person name="Ohm R.A."/>
            <person name="Martin F."/>
            <person name="Silar P."/>
            <person name="Natvig D.O."/>
            <person name="Lalanne C."/>
            <person name="Gautier V."/>
            <person name="Ament-Velasquez S.L."/>
            <person name="Kruys A."/>
            <person name="Hutchinson M.I."/>
            <person name="Powell A.J."/>
            <person name="Barry K."/>
            <person name="Miller A.N."/>
            <person name="Grigoriev I.V."/>
            <person name="Debuchy R."/>
            <person name="Gladieux P."/>
            <person name="Hiltunen Thoren M."/>
            <person name="Johannesson H."/>
        </authorList>
    </citation>
    <scope>NUCLEOTIDE SEQUENCE</scope>
    <source>
        <strain evidence="7">CBS 103.79</strain>
    </source>
</reference>
<feature type="region of interest" description="Disordered" evidence="5">
    <location>
        <begin position="130"/>
        <end position="161"/>
    </location>
</feature>
<gene>
    <name evidence="7" type="ORF">C8A05DRAFT_39411</name>
</gene>